<name>A0A8F9TUS4_9BACT</name>
<dbReference type="InterPro" id="IPR053864">
    <property type="entry name" value="DUF6933"/>
</dbReference>
<dbReference type="EMBL" id="CP080507">
    <property type="protein sequence ID" value="QYM78500.1"/>
    <property type="molecule type" value="Genomic_DNA"/>
</dbReference>
<proteinExistence type="predicted"/>
<gene>
    <name evidence="2" type="ORF">K0B96_14525</name>
</gene>
<dbReference type="Pfam" id="PF22016">
    <property type="entry name" value="DUF6933"/>
    <property type="match status" value="1"/>
</dbReference>
<dbReference type="Proteomes" id="UP000825051">
    <property type="component" value="Chromosome"/>
</dbReference>
<dbReference type="AlphaFoldDB" id="A0A8F9TUS4"/>
<keyword evidence="3" id="KW-1185">Reference proteome</keyword>
<reference evidence="2" key="1">
    <citation type="submission" date="2021-08" db="EMBL/GenBank/DDBJ databases">
        <title>Genome of a novel bacterium of the phylum Verrucomicrobia, Oleiharenicola sp. KSB-15.</title>
        <authorList>
            <person name="Chung J.-H."/>
            <person name="Ahn J.-H."/>
            <person name="Yoon Y."/>
            <person name="Kim D.-Y."/>
            <person name="An S.-H."/>
            <person name="Park I."/>
            <person name="Yeon J."/>
        </authorList>
    </citation>
    <scope>NUCLEOTIDE SEQUENCE</scope>
    <source>
        <strain evidence="2">KSB-15</strain>
    </source>
</reference>
<feature type="domain" description="DUF6933" evidence="1">
    <location>
        <begin position="4"/>
        <end position="155"/>
    </location>
</feature>
<protein>
    <recommendedName>
        <fullName evidence="1">DUF6933 domain-containing protein</fullName>
    </recommendedName>
</protein>
<sequence length="168" mass="18477">MLTLRPTKTLARRLGIELPVTPPLVTNRVADWCAHEFRAQRFKYLIFFNTATLYPFVTSARGVTDEHSLIAQFENAARLNLEGTLAASHYRRWIAPELGAVQWAAIPDRSIIGSMNDLVSMAKVYLERPGDSAITASRLIAEAPMGLLGMNSPDRAFLTLRGPVPGGA</sequence>
<organism evidence="2 3">
    <name type="scientific">Horticoccus luteus</name>
    <dbReference type="NCBI Taxonomy" id="2862869"/>
    <lineage>
        <taxon>Bacteria</taxon>
        <taxon>Pseudomonadati</taxon>
        <taxon>Verrucomicrobiota</taxon>
        <taxon>Opitutia</taxon>
        <taxon>Opitutales</taxon>
        <taxon>Opitutaceae</taxon>
        <taxon>Horticoccus</taxon>
    </lineage>
</organism>
<evidence type="ECO:0000313" key="2">
    <source>
        <dbReference type="EMBL" id="QYM78500.1"/>
    </source>
</evidence>
<dbReference type="RefSeq" id="WP_220161604.1">
    <property type="nucleotide sequence ID" value="NZ_CP080507.1"/>
</dbReference>
<accession>A0A8F9TUS4</accession>
<dbReference type="KEGG" id="ole:K0B96_14525"/>
<evidence type="ECO:0000313" key="3">
    <source>
        <dbReference type="Proteomes" id="UP000825051"/>
    </source>
</evidence>
<evidence type="ECO:0000259" key="1">
    <source>
        <dbReference type="Pfam" id="PF22016"/>
    </source>
</evidence>